<dbReference type="Proteomes" id="UP000435112">
    <property type="component" value="Unassembled WGS sequence"/>
</dbReference>
<comment type="caution">
    <text evidence="2">The sequence shown here is derived from an EMBL/GenBank/DDBJ whole genome shotgun (WGS) entry which is preliminary data.</text>
</comment>
<proteinExistence type="predicted"/>
<reference evidence="2 3" key="1">
    <citation type="submission" date="2018-09" db="EMBL/GenBank/DDBJ databases">
        <title>Genomic investigation of the strawberry pathogen Phytophthora fragariae indicates pathogenicity is determined by transcriptional variation in three key races.</title>
        <authorList>
            <person name="Adams T.M."/>
            <person name="Armitage A.D."/>
            <person name="Sobczyk M.K."/>
            <person name="Bates H.J."/>
            <person name="Dunwell J.M."/>
            <person name="Nellist C.F."/>
            <person name="Harrison R.J."/>
        </authorList>
    </citation>
    <scope>NUCLEOTIDE SEQUENCE [LARGE SCALE GENOMIC DNA]</scope>
    <source>
        <strain evidence="2 3">SCRP324</strain>
    </source>
</reference>
<organism evidence="2 3">
    <name type="scientific">Phytophthora rubi</name>
    <dbReference type="NCBI Taxonomy" id="129364"/>
    <lineage>
        <taxon>Eukaryota</taxon>
        <taxon>Sar</taxon>
        <taxon>Stramenopiles</taxon>
        <taxon>Oomycota</taxon>
        <taxon>Peronosporomycetes</taxon>
        <taxon>Peronosporales</taxon>
        <taxon>Peronosporaceae</taxon>
        <taxon>Phytophthora</taxon>
    </lineage>
</organism>
<gene>
    <name evidence="2" type="ORF">PR002_g30271</name>
</gene>
<keyword evidence="1" id="KW-0732">Signal</keyword>
<accession>A0A6A3GTI5</accession>
<evidence type="ECO:0000256" key="1">
    <source>
        <dbReference type="SAM" id="SignalP"/>
    </source>
</evidence>
<evidence type="ECO:0000313" key="3">
    <source>
        <dbReference type="Proteomes" id="UP000435112"/>
    </source>
</evidence>
<dbReference type="AlphaFoldDB" id="A0A6A3GTI5"/>
<dbReference type="EMBL" id="QXFU01006709">
    <property type="protein sequence ID" value="KAE8960270.1"/>
    <property type="molecule type" value="Genomic_DNA"/>
</dbReference>
<name>A0A6A3GTI5_9STRA</name>
<feature type="signal peptide" evidence="1">
    <location>
        <begin position="1"/>
        <end position="20"/>
    </location>
</feature>
<protein>
    <submittedName>
        <fullName evidence="2">Uncharacterized protein</fullName>
    </submittedName>
</protein>
<feature type="chain" id="PRO_5025385470" evidence="1">
    <location>
        <begin position="21"/>
        <end position="50"/>
    </location>
</feature>
<evidence type="ECO:0000313" key="2">
    <source>
        <dbReference type="EMBL" id="KAE8960270.1"/>
    </source>
</evidence>
<sequence length="50" mass="5544">MYRRVHGLLLCLPSLLGGGGFERYYILSQPSRSACSRTHGHIRASVPSDK</sequence>